<dbReference type="AlphaFoldDB" id="A0A1R3GY81"/>
<evidence type="ECO:0000256" key="1">
    <source>
        <dbReference type="SAM" id="MobiDB-lite"/>
    </source>
</evidence>
<accession>A0A1R3GY81</accession>
<name>A0A1R3GY81_9ROSI</name>
<keyword evidence="3" id="KW-1185">Reference proteome</keyword>
<proteinExistence type="predicted"/>
<reference evidence="3" key="1">
    <citation type="submission" date="2013-09" db="EMBL/GenBank/DDBJ databases">
        <title>Corchorus olitorius genome sequencing.</title>
        <authorList>
            <person name="Alam M."/>
            <person name="Haque M.S."/>
            <person name="Islam M.S."/>
            <person name="Emdad E.M."/>
            <person name="Islam M.M."/>
            <person name="Ahmed B."/>
            <person name="Halim A."/>
            <person name="Hossen Q.M.M."/>
            <person name="Hossain M.Z."/>
            <person name="Ahmed R."/>
            <person name="Khan M.M."/>
            <person name="Islam R."/>
            <person name="Rashid M.M."/>
            <person name="Khan S.A."/>
            <person name="Rahman M.S."/>
            <person name="Alam M."/>
            <person name="Yahiya A.S."/>
            <person name="Khan M.S."/>
            <person name="Azam M.S."/>
            <person name="Haque T."/>
            <person name="Lashkar M.Z.H."/>
            <person name="Akhand A.I."/>
            <person name="Morshed G."/>
            <person name="Roy S."/>
            <person name="Uddin K.S."/>
            <person name="Rabeya T."/>
            <person name="Hossain A.S."/>
            <person name="Chowdhury A."/>
            <person name="Snigdha A.R."/>
            <person name="Mortoza M.S."/>
            <person name="Matin S.A."/>
            <person name="Hoque S.M.E."/>
            <person name="Islam M.K."/>
            <person name="Roy D.K."/>
            <person name="Haider R."/>
            <person name="Moosa M.M."/>
            <person name="Elias S.M."/>
            <person name="Hasan A.M."/>
            <person name="Jahan S."/>
            <person name="Shafiuddin M."/>
            <person name="Mahmood N."/>
            <person name="Shommy N.S."/>
        </authorList>
    </citation>
    <scope>NUCLEOTIDE SEQUENCE [LARGE SCALE GENOMIC DNA]</scope>
    <source>
        <strain evidence="3">cv. O-4</strain>
    </source>
</reference>
<feature type="region of interest" description="Disordered" evidence="1">
    <location>
        <begin position="1"/>
        <end position="20"/>
    </location>
</feature>
<dbReference type="Proteomes" id="UP000187203">
    <property type="component" value="Unassembled WGS sequence"/>
</dbReference>
<gene>
    <name evidence="2" type="ORF">COLO4_32745</name>
</gene>
<evidence type="ECO:0000313" key="3">
    <source>
        <dbReference type="Proteomes" id="UP000187203"/>
    </source>
</evidence>
<comment type="caution">
    <text evidence="2">The sequence shown here is derived from an EMBL/GenBank/DDBJ whole genome shotgun (WGS) entry which is preliminary data.</text>
</comment>
<organism evidence="2 3">
    <name type="scientific">Corchorus olitorius</name>
    <dbReference type="NCBI Taxonomy" id="93759"/>
    <lineage>
        <taxon>Eukaryota</taxon>
        <taxon>Viridiplantae</taxon>
        <taxon>Streptophyta</taxon>
        <taxon>Embryophyta</taxon>
        <taxon>Tracheophyta</taxon>
        <taxon>Spermatophyta</taxon>
        <taxon>Magnoliopsida</taxon>
        <taxon>eudicotyledons</taxon>
        <taxon>Gunneridae</taxon>
        <taxon>Pentapetalae</taxon>
        <taxon>rosids</taxon>
        <taxon>malvids</taxon>
        <taxon>Malvales</taxon>
        <taxon>Malvaceae</taxon>
        <taxon>Grewioideae</taxon>
        <taxon>Apeibeae</taxon>
        <taxon>Corchorus</taxon>
    </lineage>
</organism>
<evidence type="ECO:0000313" key="2">
    <source>
        <dbReference type="EMBL" id="OMO63049.1"/>
    </source>
</evidence>
<dbReference type="EMBL" id="AWUE01021200">
    <property type="protein sequence ID" value="OMO63049.1"/>
    <property type="molecule type" value="Genomic_DNA"/>
</dbReference>
<protein>
    <submittedName>
        <fullName evidence="2">Uncharacterized protein</fullName>
    </submittedName>
</protein>
<sequence length="53" mass="6444">MATRRSSQTSESFQEDNSQINIDLRKLTRRRFKNQHRFLKLNERPPRTIRKSA</sequence>